<reference evidence="1" key="1">
    <citation type="submission" date="2021-06" db="EMBL/GenBank/DDBJ databases">
        <authorList>
            <person name="Kallberg Y."/>
            <person name="Tangrot J."/>
            <person name="Rosling A."/>
        </authorList>
    </citation>
    <scope>NUCLEOTIDE SEQUENCE</scope>
    <source>
        <strain evidence="1">IL203A</strain>
    </source>
</reference>
<keyword evidence="2" id="KW-1185">Reference proteome</keyword>
<feature type="non-terminal residue" evidence="1">
    <location>
        <position position="1"/>
    </location>
</feature>
<dbReference type="Proteomes" id="UP000789702">
    <property type="component" value="Unassembled WGS sequence"/>
</dbReference>
<sequence>GKTPAQSCCPKHLRRKETRSKLLSGPLQKKRKLLSGPLQKERNPLKVAVWTTSEGKKPAQSCCLDHFRRKEARSKKKPAQSCFLEHKTTSEEKKVAVWTTSEGKKPAQSCCLDHFRRKETRSKLLSGPLQKERNPLKVAVWTTSERKKPAQSCCLEHFGRKPGTPLEGISPARSCSQELPWKKSHPHEVVARNSLGRNLTRTKLNNLRRNLARTKLKPGNPLEGISFARSCSQELPWKESRLHEAGFTRT</sequence>
<gene>
    <name evidence="1" type="ORF">DHETER_LOCUS9092</name>
</gene>
<evidence type="ECO:0000313" key="1">
    <source>
        <dbReference type="EMBL" id="CAG8646579.1"/>
    </source>
</evidence>
<organism evidence="1 2">
    <name type="scientific">Dentiscutata heterogama</name>
    <dbReference type="NCBI Taxonomy" id="1316150"/>
    <lineage>
        <taxon>Eukaryota</taxon>
        <taxon>Fungi</taxon>
        <taxon>Fungi incertae sedis</taxon>
        <taxon>Mucoromycota</taxon>
        <taxon>Glomeromycotina</taxon>
        <taxon>Glomeromycetes</taxon>
        <taxon>Diversisporales</taxon>
        <taxon>Gigasporaceae</taxon>
        <taxon>Dentiscutata</taxon>
    </lineage>
</organism>
<dbReference type="EMBL" id="CAJVPU010015398">
    <property type="protein sequence ID" value="CAG8646579.1"/>
    <property type="molecule type" value="Genomic_DNA"/>
</dbReference>
<comment type="caution">
    <text evidence="1">The sequence shown here is derived from an EMBL/GenBank/DDBJ whole genome shotgun (WGS) entry which is preliminary data.</text>
</comment>
<name>A0ACA9NC80_9GLOM</name>
<protein>
    <submittedName>
        <fullName evidence="1">4285_t:CDS:1</fullName>
    </submittedName>
</protein>
<evidence type="ECO:0000313" key="2">
    <source>
        <dbReference type="Proteomes" id="UP000789702"/>
    </source>
</evidence>
<proteinExistence type="predicted"/>
<accession>A0ACA9NC80</accession>